<keyword evidence="3" id="KW-0233">DNA recombination</keyword>
<keyword evidence="2" id="KW-0238">DNA-binding</keyword>
<dbReference type="RefSeq" id="WP_166949418.1">
    <property type="nucleotide sequence ID" value="NZ_JAASQI010000002.1"/>
</dbReference>
<dbReference type="InterPro" id="IPR013762">
    <property type="entry name" value="Integrase-like_cat_sf"/>
</dbReference>
<accession>A0ABX0UW39</accession>
<dbReference type="InterPro" id="IPR010998">
    <property type="entry name" value="Integrase_recombinase_N"/>
</dbReference>
<dbReference type="CDD" id="cd00796">
    <property type="entry name" value="INT_Rci_Hp1_C"/>
    <property type="match status" value="1"/>
</dbReference>
<dbReference type="EMBL" id="JAASQI010000002">
    <property type="protein sequence ID" value="NIJ57158.1"/>
    <property type="molecule type" value="Genomic_DNA"/>
</dbReference>
<evidence type="ECO:0000313" key="5">
    <source>
        <dbReference type="EMBL" id="NIJ57158.1"/>
    </source>
</evidence>
<dbReference type="InterPro" id="IPR002104">
    <property type="entry name" value="Integrase_catalytic"/>
</dbReference>
<dbReference type="Proteomes" id="UP001429580">
    <property type="component" value="Unassembled WGS sequence"/>
</dbReference>
<evidence type="ECO:0000259" key="4">
    <source>
        <dbReference type="PROSITE" id="PS51898"/>
    </source>
</evidence>
<dbReference type="InterPro" id="IPR050090">
    <property type="entry name" value="Tyrosine_recombinase_XerCD"/>
</dbReference>
<proteinExistence type="predicted"/>
<evidence type="ECO:0000256" key="3">
    <source>
        <dbReference type="ARBA" id="ARBA00023172"/>
    </source>
</evidence>
<dbReference type="Pfam" id="PF00589">
    <property type="entry name" value="Phage_integrase"/>
    <property type="match status" value="1"/>
</dbReference>
<keyword evidence="6" id="KW-1185">Reference proteome</keyword>
<dbReference type="PANTHER" id="PTHR30349">
    <property type="entry name" value="PHAGE INTEGRASE-RELATED"/>
    <property type="match status" value="1"/>
</dbReference>
<dbReference type="PANTHER" id="PTHR30349:SF88">
    <property type="entry name" value="BLL1584 PROTEIN"/>
    <property type="match status" value="1"/>
</dbReference>
<feature type="domain" description="Tyr recombinase" evidence="4">
    <location>
        <begin position="174"/>
        <end position="371"/>
    </location>
</feature>
<name>A0ABX0UW39_9HYPH</name>
<dbReference type="SUPFAM" id="SSF56349">
    <property type="entry name" value="DNA breaking-rejoining enzymes"/>
    <property type="match status" value="1"/>
</dbReference>
<organism evidence="5 6">
    <name type="scientific">Pseudochelatococcus lubricantis</name>
    <dbReference type="NCBI Taxonomy" id="1538102"/>
    <lineage>
        <taxon>Bacteria</taxon>
        <taxon>Pseudomonadati</taxon>
        <taxon>Pseudomonadota</taxon>
        <taxon>Alphaproteobacteria</taxon>
        <taxon>Hyphomicrobiales</taxon>
        <taxon>Chelatococcaceae</taxon>
        <taxon>Pseudochelatococcus</taxon>
    </lineage>
</organism>
<evidence type="ECO:0000256" key="2">
    <source>
        <dbReference type="ARBA" id="ARBA00023125"/>
    </source>
</evidence>
<sequence length="377" mass="42647">MSRRAKGPRLYLDPVEHVWVIRDGARKRRTGCRENERQRAEESLAAYIAEKYEPVCDSRPNRILVADVLKFYLATVAPAHKSAATTAYSVDRLLDWWGAKPLSEVKRSTCAEYVDHRKAQPIPQAKHGDALKKRVSAETARRELTVLRAAINAYHAENVLDAVPVVTLPEPSPPRHRWLTRAEVAGLLKAARSHPERPARTALIRFILTSLYTGTRSGAVRSLRWMTSTAGGWVDLEAGVMHRRGTEDRETNKRRPPLRIPVRLIGHMRRWHAIDAKGIEQPNGSRSTVTHIIHQAGGPLESQRRAWEWTRAKAGLGRDVVPHVLRHTCATWLMQGGADLWEAAGYLGMSPDMLWQVYGHHHPDFQRGLAEKIGRKR</sequence>
<dbReference type="Gene3D" id="1.10.150.130">
    <property type="match status" value="1"/>
</dbReference>
<protein>
    <submittedName>
        <fullName evidence="5">Integrase</fullName>
    </submittedName>
</protein>
<reference evidence="5 6" key="1">
    <citation type="submission" date="2020-03" db="EMBL/GenBank/DDBJ databases">
        <title>Genomic Encyclopedia of Type Strains, Phase IV (KMG-IV): sequencing the most valuable type-strain genomes for metagenomic binning, comparative biology and taxonomic classification.</title>
        <authorList>
            <person name="Goeker M."/>
        </authorList>
    </citation>
    <scope>NUCLEOTIDE SEQUENCE [LARGE SCALE GENOMIC DNA]</scope>
    <source>
        <strain evidence="5 6">DSM 103870</strain>
    </source>
</reference>
<comment type="caution">
    <text evidence="5">The sequence shown here is derived from an EMBL/GenBank/DDBJ whole genome shotgun (WGS) entry which is preliminary data.</text>
</comment>
<evidence type="ECO:0000313" key="6">
    <source>
        <dbReference type="Proteomes" id="UP001429580"/>
    </source>
</evidence>
<gene>
    <name evidence="5" type="ORF">FHS82_000984</name>
</gene>
<dbReference type="InterPro" id="IPR011010">
    <property type="entry name" value="DNA_brk_join_enz"/>
</dbReference>
<dbReference type="PROSITE" id="PS51898">
    <property type="entry name" value="TYR_RECOMBINASE"/>
    <property type="match status" value="1"/>
</dbReference>
<dbReference type="Gene3D" id="1.10.443.10">
    <property type="entry name" value="Intergrase catalytic core"/>
    <property type="match status" value="1"/>
</dbReference>
<keyword evidence="1" id="KW-0229">DNA integration</keyword>
<evidence type="ECO:0000256" key="1">
    <source>
        <dbReference type="ARBA" id="ARBA00022908"/>
    </source>
</evidence>